<dbReference type="EMBL" id="JRPF02000002">
    <property type="protein sequence ID" value="TLD79159.1"/>
    <property type="molecule type" value="Genomic_DNA"/>
</dbReference>
<dbReference type="InterPro" id="IPR032811">
    <property type="entry name" value="Put_conjugal_transfer"/>
</dbReference>
<dbReference type="STRING" id="76936.BN2458_PEG1607"/>
<proteinExistence type="predicted"/>
<evidence type="ECO:0000313" key="4">
    <source>
        <dbReference type="Proteomes" id="UP000029925"/>
    </source>
</evidence>
<dbReference type="KEGG" id="hty:BN2458_PEG1607"/>
<evidence type="ECO:0000313" key="5">
    <source>
        <dbReference type="Proteomes" id="UP000064525"/>
    </source>
</evidence>
<reference evidence="2" key="3">
    <citation type="submission" date="2015-11" db="EMBL/GenBank/DDBJ databases">
        <authorList>
            <person name="Zhang Y."/>
            <person name="Guo Z."/>
        </authorList>
    </citation>
    <scope>NUCLEOTIDE SEQUENCE</scope>
    <source>
        <strain evidence="2">1</strain>
    </source>
</reference>
<sequence>MWGTRKKFLALGMLSSCFYGSLEALEFGSMGNTSAAMGGAGVALKHSAWGLYYNPALLSSDPRVKMGYSLGVGLEEHNLAKITKIDIKNMADTAERLVNTFASGSGANVGEITNVVKDALASVLTNPSGDVKQDLQDYLQQHPDGNYNDLIQSVLQQVQQSSALTPDQKNILGSIAGNIDYDHLDFSSSTGGGVGGLLQNITISKGGDKELDKAINDISAVKDIFQDNNLNAVSQNGVILQLSTKTMNEKLGSLGVALFTSLYSSMSVKADASRMRLIIDGGNGSYYELTDNGDSFSYKTSTQSDYNNYSLIASLDGNYHKLIATSFVLTELPVGYARTFYLKNGNLNIGLTGKLMNALSSQNEMFINKNIGKKELTNFASLDGAISSNNFGVDVGALYEIDLPEFRYLTFGLVAKNINSPTFESTFSNITLKPQYRAGIGYNSRFFNVAFDADLTPNDLIAFSNIRQQSQMVGGGVAFDLKAIDVRVGAMKDLRQDTGLILTGGLNVLGFLDVALQTSTKFTRVENIPIPQYLNLRVGGSFSF</sequence>
<dbReference type="OrthoDB" id="5365913at2"/>
<reference evidence="5" key="2">
    <citation type="submission" date="2015-11" db="EMBL/GenBank/DDBJ databases">
        <authorList>
            <person name="Anvar S.Y."/>
        </authorList>
    </citation>
    <scope>NUCLEOTIDE SEQUENCE [LARGE SCALE GENOMIC DNA]</scope>
</reference>
<evidence type="ECO:0000313" key="2">
    <source>
        <dbReference type="EMBL" id="CUU40490.1"/>
    </source>
</evidence>
<dbReference type="EMBL" id="LN907858">
    <property type="protein sequence ID" value="CUU40490.1"/>
    <property type="molecule type" value="Genomic_DNA"/>
</dbReference>
<name>A0A0S4PX57_9HELI</name>
<organism evidence="2 5">
    <name type="scientific">Helicobacter typhlonius</name>
    <dbReference type="NCBI Taxonomy" id="76936"/>
    <lineage>
        <taxon>Bacteria</taxon>
        <taxon>Pseudomonadati</taxon>
        <taxon>Campylobacterota</taxon>
        <taxon>Epsilonproteobacteria</taxon>
        <taxon>Campylobacterales</taxon>
        <taxon>Helicobacteraceae</taxon>
        <taxon>Helicobacter</taxon>
    </lineage>
</organism>
<evidence type="ECO:0000256" key="1">
    <source>
        <dbReference type="SAM" id="SignalP"/>
    </source>
</evidence>
<accession>A0A0S4PX57</accession>
<dbReference type="Proteomes" id="UP000029925">
    <property type="component" value="Unassembled WGS sequence"/>
</dbReference>
<evidence type="ECO:0000313" key="3">
    <source>
        <dbReference type="EMBL" id="TLD79159.1"/>
    </source>
</evidence>
<feature type="chain" id="PRO_5044546883" description="Conjugal transfer protein TraF" evidence="1">
    <location>
        <begin position="25"/>
        <end position="544"/>
    </location>
</feature>
<dbReference type="GeneID" id="78151769"/>
<feature type="signal peptide" evidence="1">
    <location>
        <begin position="1"/>
        <end position="24"/>
    </location>
</feature>
<reference evidence="3 4" key="1">
    <citation type="journal article" date="2014" name="Genome Announc.">
        <title>Draft genome sequences of eight enterohepatic helicobacter species isolated from both laboratory and wild rodents.</title>
        <authorList>
            <person name="Sheh A."/>
            <person name="Shen Z."/>
            <person name="Fox J.G."/>
        </authorList>
    </citation>
    <scope>NUCLEOTIDE SEQUENCE [LARGE SCALE GENOMIC DNA]</scope>
    <source>
        <strain evidence="3 4">MIT 98-6810</strain>
    </source>
</reference>
<gene>
    <name evidence="2" type="ORF">BN2458_PEG1607</name>
    <name evidence="3" type="ORF">LS75_002335</name>
</gene>
<dbReference type="PATRIC" id="fig|76936.10.peg.1568"/>
<dbReference type="Pfam" id="PF13729">
    <property type="entry name" value="TraF_2"/>
    <property type="match status" value="1"/>
</dbReference>
<keyword evidence="4" id="KW-1185">Reference proteome</keyword>
<keyword evidence="1" id="KW-0732">Signal</keyword>
<dbReference type="Proteomes" id="UP000064525">
    <property type="component" value="Chromosome I"/>
</dbReference>
<protein>
    <recommendedName>
        <fullName evidence="6">Conjugal transfer protein TraF</fullName>
    </recommendedName>
</protein>
<dbReference type="RefSeq" id="WP_081951342.1">
    <property type="nucleotide sequence ID" value="NZ_CAJTQN010000002.1"/>
</dbReference>
<evidence type="ECO:0008006" key="6">
    <source>
        <dbReference type="Google" id="ProtNLM"/>
    </source>
</evidence>
<dbReference type="AlphaFoldDB" id="A0A0S4PX57"/>